<dbReference type="SMART" id="SM00220">
    <property type="entry name" value="S_TKc"/>
    <property type="match status" value="1"/>
</dbReference>
<dbReference type="GO" id="GO:0090068">
    <property type="term" value="P:positive regulation of cell cycle process"/>
    <property type="evidence" value="ECO:0007669"/>
    <property type="project" value="UniProtKB-ARBA"/>
</dbReference>
<dbReference type="GO" id="GO:0000307">
    <property type="term" value="C:cyclin-dependent protein kinase holoenzyme complex"/>
    <property type="evidence" value="ECO:0007669"/>
    <property type="project" value="TreeGrafter"/>
</dbReference>
<dbReference type="GO" id="GO:0030332">
    <property type="term" value="F:cyclin binding"/>
    <property type="evidence" value="ECO:0007669"/>
    <property type="project" value="TreeGrafter"/>
</dbReference>
<evidence type="ECO:0000259" key="10">
    <source>
        <dbReference type="PROSITE" id="PS50011"/>
    </source>
</evidence>
<dbReference type="InterPro" id="IPR050108">
    <property type="entry name" value="CDK"/>
</dbReference>
<dbReference type="InterPro" id="IPR000719">
    <property type="entry name" value="Prot_kinase_dom"/>
</dbReference>
<name>A0A9N9MJG9_9CUCU</name>
<feature type="domain" description="Protein kinase" evidence="10">
    <location>
        <begin position="10"/>
        <end position="296"/>
    </location>
</feature>
<evidence type="ECO:0000256" key="9">
    <source>
        <dbReference type="ARBA" id="ARBA00048367"/>
    </source>
</evidence>
<organism evidence="11 12">
    <name type="scientific">Ceutorhynchus assimilis</name>
    <name type="common">cabbage seed weevil</name>
    <dbReference type="NCBI Taxonomy" id="467358"/>
    <lineage>
        <taxon>Eukaryota</taxon>
        <taxon>Metazoa</taxon>
        <taxon>Ecdysozoa</taxon>
        <taxon>Arthropoda</taxon>
        <taxon>Hexapoda</taxon>
        <taxon>Insecta</taxon>
        <taxon>Pterygota</taxon>
        <taxon>Neoptera</taxon>
        <taxon>Endopterygota</taxon>
        <taxon>Coleoptera</taxon>
        <taxon>Polyphaga</taxon>
        <taxon>Cucujiformia</taxon>
        <taxon>Curculionidae</taxon>
        <taxon>Ceutorhynchinae</taxon>
        <taxon>Ceutorhynchus</taxon>
    </lineage>
</organism>
<gene>
    <name evidence="11" type="ORF">CEUTPL_LOCUS4981</name>
</gene>
<dbReference type="Gene3D" id="1.10.510.10">
    <property type="entry name" value="Transferase(Phosphotransferase) domain 1"/>
    <property type="match status" value="1"/>
</dbReference>
<keyword evidence="6" id="KW-0418">Kinase</keyword>
<keyword evidence="4" id="KW-0808">Transferase</keyword>
<dbReference type="InterPro" id="IPR008271">
    <property type="entry name" value="Ser/Thr_kinase_AS"/>
</dbReference>
<evidence type="ECO:0000256" key="4">
    <source>
        <dbReference type="ARBA" id="ARBA00022679"/>
    </source>
</evidence>
<dbReference type="GO" id="GO:0005524">
    <property type="term" value="F:ATP binding"/>
    <property type="evidence" value="ECO:0007669"/>
    <property type="project" value="UniProtKB-KW"/>
</dbReference>
<dbReference type="GO" id="GO:0010468">
    <property type="term" value="P:regulation of gene expression"/>
    <property type="evidence" value="ECO:0007669"/>
    <property type="project" value="TreeGrafter"/>
</dbReference>
<evidence type="ECO:0000256" key="7">
    <source>
        <dbReference type="ARBA" id="ARBA00022840"/>
    </source>
</evidence>
<dbReference type="EMBL" id="OU892278">
    <property type="protein sequence ID" value="CAG9764341.1"/>
    <property type="molecule type" value="Genomic_DNA"/>
</dbReference>
<dbReference type="GO" id="GO:0004693">
    <property type="term" value="F:cyclin-dependent protein serine/threonine kinase activity"/>
    <property type="evidence" value="ECO:0007669"/>
    <property type="project" value="UniProtKB-EC"/>
</dbReference>
<keyword evidence="12" id="KW-1185">Reference proteome</keyword>
<accession>A0A9N9MJG9</accession>
<dbReference type="FunFam" id="3.30.200.20:FF:000375">
    <property type="entry name" value="Cell division related protein kinase 2"/>
    <property type="match status" value="1"/>
</dbReference>
<evidence type="ECO:0000256" key="2">
    <source>
        <dbReference type="ARBA" id="ARBA00012425"/>
    </source>
</evidence>
<dbReference type="Gene3D" id="3.30.200.20">
    <property type="entry name" value="Phosphorylase Kinase, domain 1"/>
    <property type="match status" value="1"/>
</dbReference>
<dbReference type="SUPFAM" id="SSF56112">
    <property type="entry name" value="Protein kinase-like (PK-like)"/>
    <property type="match status" value="1"/>
</dbReference>
<dbReference type="OrthoDB" id="1732493at2759"/>
<dbReference type="GO" id="GO:0010389">
    <property type="term" value="P:regulation of G2/M transition of mitotic cell cycle"/>
    <property type="evidence" value="ECO:0007669"/>
    <property type="project" value="TreeGrafter"/>
</dbReference>
<evidence type="ECO:0000256" key="3">
    <source>
        <dbReference type="ARBA" id="ARBA00022527"/>
    </source>
</evidence>
<evidence type="ECO:0000256" key="5">
    <source>
        <dbReference type="ARBA" id="ARBA00022741"/>
    </source>
</evidence>
<sequence length="321" mass="37253">MENDNKLDRFLRLGKAGEGTYGVVYKAKNKLTGKNVALKKIKLQKFQNKGCSEGVPSTAMREITLLKGVRHSSIVELLDVMYTTENLYLVFEYLELDLKRYMDVSKLSLEQELVRNYMKQLVDAMAYLHSHRILHRDLKPQNLLVDKEGHIKLADFGLSRSFSLPTRTYTHEVVTMWYRAPELLLGEKMYCTGVDIWSLGCVMAEMLMKRALFPGDSEIDQLYKIFKIMGTPTEEKWRGVTLLQDYKPAFPKWQAQNLQDIIRFHCEEEEQLLEYMLTYDPAKRKTAKELLRCNYLKTAKLTTPDLNAFPREDITDEAGPS</sequence>
<dbReference type="PROSITE" id="PS50011">
    <property type="entry name" value="PROTEIN_KINASE_DOM"/>
    <property type="match status" value="1"/>
</dbReference>
<dbReference type="AlphaFoldDB" id="A0A9N9MJG9"/>
<dbReference type="GO" id="GO:0005634">
    <property type="term" value="C:nucleus"/>
    <property type="evidence" value="ECO:0007669"/>
    <property type="project" value="TreeGrafter"/>
</dbReference>
<evidence type="ECO:0000256" key="6">
    <source>
        <dbReference type="ARBA" id="ARBA00022777"/>
    </source>
</evidence>
<reference evidence="11" key="1">
    <citation type="submission" date="2022-01" db="EMBL/GenBank/DDBJ databases">
        <authorList>
            <person name="King R."/>
        </authorList>
    </citation>
    <scope>NUCLEOTIDE SEQUENCE</scope>
</reference>
<dbReference type="GO" id="GO:0051446">
    <property type="term" value="P:positive regulation of meiotic cell cycle"/>
    <property type="evidence" value="ECO:0007669"/>
    <property type="project" value="UniProtKB-ARBA"/>
</dbReference>
<dbReference type="PANTHER" id="PTHR24056">
    <property type="entry name" value="CELL DIVISION PROTEIN KINASE"/>
    <property type="match status" value="1"/>
</dbReference>
<comment type="catalytic activity">
    <reaction evidence="9">
        <text>L-seryl-[protein] + ATP = O-phospho-L-seryl-[protein] + ADP + H(+)</text>
        <dbReference type="Rhea" id="RHEA:17989"/>
        <dbReference type="Rhea" id="RHEA-COMP:9863"/>
        <dbReference type="Rhea" id="RHEA-COMP:11604"/>
        <dbReference type="ChEBI" id="CHEBI:15378"/>
        <dbReference type="ChEBI" id="CHEBI:29999"/>
        <dbReference type="ChEBI" id="CHEBI:30616"/>
        <dbReference type="ChEBI" id="CHEBI:83421"/>
        <dbReference type="ChEBI" id="CHEBI:456216"/>
        <dbReference type="EC" id="2.7.11.22"/>
    </reaction>
</comment>
<comment type="catalytic activity">
    <reaction evidence="8">
        <text>L-threonyl-[protein] + ATP = O-phospho-L-threonyl-[protein] + ADP + H(+)</text>
        <dbReference type="Rhea" id="RHEA:46608"/>
        <dbReference type="Rhea" id="RHEA-COMP:11060"/>
        <dbReference type="Rhea" id="RHEA-COMP:11605"/>
        <dbReference type="ChEBI" id="CHEBI:15378"/>
        <dbReference type="ChEBI" id="CHEBI:30013"/>
        <dbReference type="ChEBI" id="CHEBI:30616"/>
        <dbReference type="ChEBI" id="CHEBI:61977"/>
        <dbReference type="ChEBI" id="CHEBI:456216"/>
        <dbReference type="EC" id="2.7.11.22"/>
    </reaction>
</comment>
<dbReference type="EC" id="2.7.11.22" evidence="2"/>
<proteinExistence type="inferred from homology"/>
<dbReference type="PANTHER" id="PTHR24056:SF254">
    <property type="entry name" value="CYCLIN-DEPENDENT KINASE 2"/>
    <property type="match status" value="1"/>
</dbReference>
<evidence type="ECO:0000256" key="1">
    <source>
        <dbReference type="ARBA" id="ARBA00006485"/>
    </source>
</evidence>
<evidence type="ECO:0000256" key="8">
    <source>
        <dbReference type="ARBA" id="ARBA00047811"/>
    </source>
</evidence>
<evidence type="ECO:0000313" key="12">
    <source>
        <dbReference type="Proteomes" id="UP001152799"/>
    </source>
</evidence>
<evidence type="ECO:0000313" key="11">
    <source>
        <dbReference type="EMBL" id="CAG9764341.1"/>
    </source>
</evidence>
<dbReference type="GO" id="GO:0005737">
    <property type="term" value="C:cytoplasm"/>
    <property type="evidence" value="ECO:0007669"/>
    <property type="project" value="TreeGrafter"/>
</dbReference>
<dbReference type="FunFam" id="1.10.510.10:FF:000706">
    <property type="entry name" value="Cyclin-dependent kinase 1"/>
    <property type="match status" value="1"/>
</dbReference>
<dbReference type="Proteomes" id="UP001152799">
    <property type="component" value="Chromosome 2"/>
</dbReference>
<comment type="similarity">
    <text evidence="1">Belongs to the protein kinase superfamily. CMGC Ser/Thr protein kinase family. CDC2/CDKX subfamily.</text>
</comment>
<dbReference type="Pfam" id="PF00069">
    <property type="entry name" value="Pkinase"/>
    <property type="match status" value="1"/>
</dbReference>
<dbReference type="InterPro" id="IPR011009">
    <property type="entry name" value="Kinase-like_dom_sf"/>
</dbReference>
<dbReference type="GO" id="GO:0000082">
    <property type="term" value="P:G1/S transition of mitotic cell cycle"/>
    <property type="evidence" value="ECO:0007669"/>
    <property type="project" value="TreeGrafter"/>
</dbReference>
<keyword evidence="5" id="KW-0547">Nucleotide-binding</keyword>
<protein>
    <recommendedName>
        <fullName evidence="2">cyclin-dependent kinase</fullName>
        <ecNumber evidence="2">2.7.11.22</ecNumber>
    </recommendedName>
</protein>
<keyword evidence="3" id="KW-0723">Serine/threonine-protein kinase</keyword>
<keyword evidence="7" id="KW-0067">ATP-binding</keyword>
<dbReference type="PROSITE" id="PS00108">
    <property type="entry name" value="PROTEIN_KINASE_ST"/>
    <property type="match status" value="1"/>
</dbReference>
<dbReference type="GO" id="GO:0007165">
    <property type="term" value="P:signal transduction"/>
    <property type="evidence" value="ECO:0007669"/>
    <property type="project" value="TreeGrafter"/>
</dbReference>